<dbReference type="AlphaFoldDB" id="A0A9N8WJH1"/>
<dbReference type="PROSITE" id="PS50011">
    <property type="entry name" value="PROTEIN_KINASE_DOM"/>
    <property type="match status" value="1"/>
</dbReference>
<feature type="domain" description="Protein kinase" evidence="1">
    <location>
        <begin position="179"/>
        <end position="333"/>
    </location>
</feature>
<dbReference type="EMBL" id="CAJVPY010000718">
    <property type="protein sequence ID" value="CAG8488783.1"/>
    <property type="molecule type" value="Genomic_DNA"/>
</dbReference>
<organism evidence="2 3">
    <name type="scientific">Dentiscutata erythropus</name>
    <dbReference type="NCBI Taxonomy" id="1348616"/>
    <lineage>
        <taxon>Eukaryota</taxon>
        <taxon>Fungi</taxon>
        <taxon>Fungi incertae sedis</taxon>
        <taxon>Mucoromycota</taxon>
        <taxon>Glomeromycotina</taxon>
        <taxon>Glomeromycetes</taxon>
        <taxon>Diversisporales</taxon>
        <taxon>Gigasporaceae</taxon>
        <taxon>Dentiscutata</taxon>
    </lineage>
</organism>
<reference evidence="2" key="1">
    <citation type="submission" date="2021-06" db="EMBL/GenBank/DDBJ databases">
        <authorList>
            <person name="Kallberg Y."/>
            <person name="Tangrot J."/>
            <person name="Rosling A."/>
        </authorList>
    </citation>
    <scope>NUCLEOTIDE SEQUENCE</scope>
    <source>
        <strain evidence="2">MA453B</strain>
    </source>
</reference>
<proteinExistence type="predicted"/>
<dbReference type="InterPro" id="IPR011009">
    <property type="entry name" value="Kinase-like_dom_sf"/>
</dbReference>
<dbReference type="GO" id="GO:0004672">
    <property type="term" value="F:protein kinase activity"/>
    <property type="evidence" value="ECO:0007669"/>
    <property type="project" value="InterPro"/>
</dbReference>
<evidence type="ECO:0000313" key="2">
    <source>
        <dbReference type="EMBL" id="CAG8488783.1"/>
    </source>
</evidence>
<gene>
    <name evidence="2" type="ORF">DERYTH_LOCUS2303</name>
</gene>
<protein>
    <submittedName>
        <fullName evidence="2">10208_t:CDS:1</fullName>
    </submittedName>
</protein>
<keyword evidence="3" id="KW-1185">Reference proteome</keyword>
<dbReference type="SUPFAM" id="SSF56112">
    <property type="entry name" value="Protein kinase-like (PK-like)"/>
    <property type="match status" value="1"/>
</dbReference>
<evidence type="ECO:0000313" key="3">
    <source>
        <dbReference type="Proteomes" id="UP000789405"/>
    </source>
</evidence>
<evidence type="ECO:0000259" key="1">
    <source>
        <dbReference type="PROSITE" id="PS50011"/>
    </source>
</evidence>
<dbReference type="OrthoDB" id="6718656at2759"/>
<dbReference type="GO" id="GO:0005524">
    <property type="term" value="F:ATP binding"/>
    <property type="evidence" value="ECO:0007669"/>
    <property type="project" value="InterPro"/>
</dbReference>
<dbReference type="InterPro" id="IPR000719">
    <property type="entry name" value="Prot_kinase_dom"/>
</dbReference>
<accession>A0A9N8WJH1</accession>
<sequence>MARSSNNTDIQGAGATDTLNDNERIIRFELVKEYLEKAQVIVKKGRIQDRDEHVIQIKRSKDLNPKEKSFCLEYLRELIVEMNYSQRIQITQDPRSDKYFIKAYTYEMKIVKKINRCTRCYSNLSNDEHCLCVVLCLLNNSKPSGNEFIDKFMQNYYMSQEIRRSALEYVIEWIPYEFLTGVKYISKGGFGSLYSATLANGWITGWDEEAQQIIRTGPKIVALKLINELNEQDNKVLEEVISNVKFSSQGSHGVKCYGMTNFPEREKLAFLLDYMENGDLNTLLKHLEKLSCGEYVIPELGNMFSRSHFHVPNEISSIIHEFVNLPEPKNETN</sequence>
<comment type="caution">
    <text evidence="2">The sequence shown here is derived from an EMBL/GenBank/DDBJ whole genome shotgun (WGS) entry which is preliminary data.</text>
</comment>
<name>A0A9N8WJH1_9GLOM</name>
<dbReference type="Gene3D" id="1.10.510.10">
    <property type="entry name" value="Transferase(Phosphotransferase) domain 1"/>
    <property type="match status" value="1"/>
</dbReference>
<dbReference type="Proteomes" id="UP000789405">
    <property type="component" value="Unassembled WGS sequence"/>
</dbReference>